<proteinExistence type="predicted"/>
<evidence type="ECO:0000313" key="2">
    <source>
        <dbReference type="EMBL" id="KAF6143922.1"/>
    </source>
</evidence>
<dbReference type="EMBL" id="JACGCM010002161">
    <property type="protein sequence ID" value="KAF6143922.1"/>
    <property type="molecule type" value="Genomic_DNA"/>
</dbReference>
<feature type="non-terminal residue" evidence="2">
    <location>
        <position position="1"/>
    </location>
</feature>
<dbReference type="Proteomes" id="UP000541444">
    <property type="component" value="Unassembled WGS sequence"/>
</dbReference>
<gene>
    <name evidence="2" type="ORF">GIB67_001716</name>
</gene>
<feature type="compositionally biased region" description="Basic and acidic residues" evidence="1">
    <location>
        <begin position="20"/>
        <end position="31"/>
    </location>
</feature>
<accession>A0A7J7LMZ0</accession>
<protein>
    <submittedName>
        <fullName evidence="2">Uncharacterized protein</fullName>
    </submittedName>
</protein>
<comment type="caution">
    <text evidence="2">The sequence shown here is derived from an EMBL/GenBank/DDBJ whole genome shotgun (WGS) entry which is preliminary data.</text>
</comment>
<organism evidence="2 3">
    <name type="scientific">Kingdonia uniflora</name>
    <dbReference type="NCBI Taxonomy" id="39325"/>
    <lineage>
        <taxon>Eukaryota</taxon>
        <taxon>Viridiplantae</taxon>
        <taxon>Streptophyta</taxon>
        <taxon>Embryophyta</taxon>
        <taxon>Tracheophyta</taxon>
        <taxon>Spermatophyta</taxon>
        <taxon>Magnoliopsida</taxon>
        <taxon>Ranunculales</taxon>
        <taxon>Circaeasteraceae</taxon>
        <taxon>Kingdonia</taxon>
    </lineage>
</organism>
<name>A0A7J7LMZ0_9MAGN</name>
<feature type="compositionally biased region" description="Polar residues" evidence="1">
    <location>
        <begin position="42"/>
        <end position="56"/>
    </location>
</feature>
<keyword evidence="3" id="KW-1185">Reference proteome</keyword>
<feature type="region of interest" description="Disordered" evidence="1">
    <location>
        <begin position="1"/>
        <end position="56"/>
    </location>
</feature>
<evidence type="ECO:0000256" key="1">
    <source>
        <dbReference type="SAM" id="MobiDB-lite"/>
    </source>
</evidence>
<sequence>STPLSRGRSKIRQTTTLSDKIVDKQQPHRSEPSPINAAVTKPTRSASVTHWDFLTT</sequence>
<evidence type="ECO:0000313" key="3">
    <source>
        <dbReference type="Proteomes" id="UP000541444"/>
    </source>
</evidence>
<reference evidence="2 3" key="1">
    <citation type="journal article" date="2020" name="IScience">
        <title>Genome Sequencing of the Endangered Kingdonia uniflora (Circaeasteraceae, Ranunculales) Reveals Potential Mechanisms of Evolutionary Specialization.</title>
        <authorList>
            <person name="Sun Y."/>
            <person name="Deng T."/>
            <person name="Zhang A."/>
            <person name="Moore M.J."/>
            <person name="Landis J.B."/>
            <person name="Lin N."/>
            <person name="Zhang H."/>
            <person name="Zhang X."/>
            <person name="Huang J."/>
            <person name="Zhang X."/>
            <person name="Sun H."/>
            <person name="Wang H."/>
        </authorList>
    </citation>
    <scope>NUCLEOTIDE SEQUENCE [LARGE SCALE GENOMIC DNA]</scope>
    <source>
        <strain evidence="2">TB1705</strain>
        <tissue evidence="2">Leaf</tissue>
    </source>
</reference>
<dbReference type="AlphaFoldDB" id="A0A7J7LMZ0"/>